<accession>A0ABZ1YI42</accession>
<name>A0ABZ1YI42_9NOCA</name>
<reference evidence="2" key="1">
    <citation type="submission" date="2022-10" db="EMBL/GenBank/DDBJ databases">
        <title>The complete genomes of actinobacterial strains from the NBC collection.</title>
        <authorList>
            <person name="Joergensen T.S."/>
            <person name="Alvarez Arevalo M."/>
            <person name="Sterndorff E.B."/>
            <person name="Faurdal D."/>
            <person name="Vuksanovic O."/>
            <person name="Mourched A.-S."/>
            <person name="Charusanti P."/>
            <person name="Shaw S."/>
            <person name="Blin K."/>
            <person name="Weber T."/>
        </authorList>
    </citation>
    <scope>NUCLEOTIDE SEQUENCE</scope>
    <source>
        <strain evidence="2">NBC_01482</strain>
    </source>
</reference>
<dbReference type="Pfam" id="PF13193">
    <property type="entry name" value="AMP-binding_C"/>
    <property type="match status" value="1"/>
</dbReference>
<evidence type="ECO:0000313" key="3">
    <source>
        <dbReference type="Proteomes" id="UP001432062"/>
    </source>
</evidence>
<feature type="domain" description="AMP-binding enzyme C-terminal" evidence="1">
    <location>
        <begin position="2"/>
        <end position="58"/>
    </location>
</feature>
<dbReference type="Gene3D" id="3.30.300.30">
    <property type="match status" value="1"/>
</dbReference>
<organism evidence="2 3">
    <name type="scientific">Nocardia vinacea</name>
    <dbReference type="NCBI Taxonomy" id="96468"/>
    <lineage>
        <taxon>Bacteria</taxon>
        <taxon>Bacillati</taxon>
        <taxon>Actinomycetota</taxon>
        <taxon>Actinomycetes</taxon>
        <taxon>Mycobacteriales</taxon>
        <taxon>Nocardiaceae</taxon>
        <taxon>Nocardia</taxon>
    </lineage>
</organism>
<sequence length="79" mass="8809">MPDPMLGERVCVYVVLKPGAPLALEEIRSTMDRAGVARFKLPEHLVIVDELATTKVGKIDKKALRGGYRRTDITIRLGY</sequence>
<dbReference type="InterPro" id="IPR025110">
    <property type="entry name" value="AMP-bd_C"/>
</dbReference>
<evidence type="ECO:0000259" key="1">
    <source>
        <dbReference type="Pfam" id="PF13193"/>
    </source>
</evidence>
<gene>
    <name evidence="2" type="ORF">OG563_26930</name>
</gene>
<dbReference type="InterPro" id="IPR045851">
    <property type="entry name" value="AMP-bd_C_sf"/>
</dbReference>
<dbReference type="Proteomes" id="UP001432062">
    <property type="component" value="Chromosome"/>
</dbReference>
<protein>
    <recommendedName>
        <fullName evidence="1">AMP-binding enzyme C-terminal domain-containing protein</fullName>
    </recommendedName>
</protein>
<proteinExistence type="predicted"/>
<dbReference type="SUPFAM" id="SSF56801">
    <property type="entry name" value="Acetyl-CoA synthetase-like"/>
    <property type="match status" value="1"/>
</dbReference>
<evidence type="ECO:0000313" key="2">
    <source>
        <dbReference type="EMBL" id="WUV42879.1"/>
    </source>
</evidence>
<keyword evidence="3" id="KW-1185">Reference proteome</keyword>
<dbReference type="EMBL" id="CP109441">
    <property type="protein sequence ID" value="WUV42879.1"/>
    <property type="molecule type" value="Genomic_DNA"/>
</dbReference>